<dbReference type="EMBL" id="DF973530">
    <property type="protein sequence ID" value="GAU33527.1"/>
    <property type="molecule type" value="Genomic_DNA"/>
</dbReference>
<dbReference type="OrthoDB" id="786450at2759"/>
<dbReference type="AlphaFoldDB" id="A0A2Z6NTW6"/>
<dbReference type="InterPro" id="IPR045286">
    <property type="entry name" value="FBS1-like"/>
</dbReference>
<keyword evidence="3" id="KW-1185">Reference proteome</keyword>
<dbReference type="InterPro" id="IPR001810">
    <property type="entry name" value="F-box_dom"/>
</dbReference>
<feature type="domain" description="F-box" evidence="1">
    <location>
        <begin position="20"/>
        <end position="68"/>
    </location>
</feature>
<dbReference type="PANTHER" id="PTHR34049">
    <property type="entry name" value="F-BOX PROTEIN SKIP27"/>
    <property type="match status" value="1"/>
</dbReference>
<dbReference type="InterPro" id="IPR036047">
    <property type="entry name" value="F-box-like_dom_sf"/>
</dbReference>
<protein>
    <recommendedName>
        <fullName evidence="1">F-box domain-containing protein</fullName>
    </recommendedName>
</protein>
<accession>A0A2Z6NTW6</accession>
<gene>
    <name evidence="2" type="ORF">TSUD_386720</name>
</gene>
<evidence type="ECO:0000313" key="2">
    <source>
        <dbReference type="EMBL" id="GAU33527.1"/>
    </source>
</evidence>
<organism evidence="2 3">
    <name type="scientific">Trifolium subterraneum</name>
    <name type="common">Subterranean clover</name>
    <dbReference type="NCBI Taxonomy" id="3900"/>
    <lineage>
        <taxon>Eukaryota</taxon>
        <taxon>Viridiplantae</taxon>
        <taxon>Streptophyta</taxon>
        <taxon>Embryophyta</taxon>
        <taxon>Tracheophyta</taxon>
        <taxon>Spermatophyta</taxon>
        <taxon>Magnoliopsida</taxon>
        <taxon>eudicotyledons</taxon>
        <taxon>Gunneridae</taxon>
        <taxon>Pentapetalae</taxon>
        <taxon>rosids</taxon>
        <taxon>fabids</taxon>
        <taxon>Fabales</taxon>
        <taxon>Fabaceae</taxon>
        <taxon>Papilionoideae</taxon>
        <taxon>50 kb inversion clade</taxon>
        <taxon>NPAAA clade</taxon>
        <taxon>Hologalegina</taxon>
        <taxon>IRL clade</taxon>
        <taxon>Trifolieae</taxon>
        <taxon>Trifolium</taxon>
    </lineage>
</organism>
<dbReference type="PROSITE" id="PS50181">
    <property type="entry name" value="FBOX"/>
    <property type="match status" value="1"/>
</dbReference>
<sequence length="117" mass="13577">MKDSNSYVTPLKKRVCSAHISPLEALPQDILLHVLCGVDHDDLEQLFRVSKIIREATLIVEESHFNFSTPKSYLIEVKTPKTPLIRKQLKEESKFNLEDFTKKRKRVNLKELNDIST</sequence>
<dbReference type="Proteomes" id="UP000242715">
    <property type="component" value="Unassembled WGS sequence"/>
</dbReference>
<dbReference type="PANTHER" id="PTHR34049:SF1">
    <property type="entry name" value="F-BOX PROTEIN SKIP27"/>
    <property type="match status" value="1"/>
</dbReference>
<proteinExistence type="predicted"/>
<name>A0A2Z6NTW6_TRISU</name>
<dbReference type="SUPFAM" id="SSF81383">
    <property type="entry name" value="F-box domain"/>
    <property type="match status" value="1"/>
</dbReference>
<evidence type="ECO:0000259" key="1">
    <source>
        <dbReference type="PROSITE" id="PS50181"/>
    </source>
</evidence>
<feature type="non-terminal residue" evidence="2">
    <location>
        <position position="117"/>
    </location>
</feature>
<evidence type="ECO:0000313" key="3">
    <source>
        <dbReference type="Proteomes" id="UP000242715"/>
    </source>
</evidence>
<reference evidence="3" key="1">
    <citation type="journal article" date="2017" name="Front. Plant Sci.">
        <title>Climate Clever Clovers: New Paradigm to Reduce the Environmental Footprint of Ruminants by Breeding Low Methanogenic Forages Utilizing Haplotype Variation.</title>
        <authorList>
            <person name="Kaur P."/>
            <person name="Appels R."/>
            <person name="Bayer P.E."/>
            <person name="Keeble-Gagnere G."/>
            <person name="Wang J."/>
            <person name="Hirakawa H."/>
            <person name="Shirasawa K."/>
            <person name="Vercoe P."/>
            <person name="Stefanova K."/>
            <person name="Durmic Z."/>
            <person name="Nichols P."/>
            <person name="Revell C."/>
            <person name="Isobe S.N."/>
            <person name="Edwards D."/>
            <person name="Erskine W."/>
        </authorList>
    </citation>
    <scope>NUCLEOTIDE SEQUENCE [LARGE SCALE GENOMIC DNA]</scope>
    <source>
        <strain evidence="3">cv. Daliak</strain>
    </source>
</reference>